<accession>A0A8J7L2W1</accession>
<dbReference type="NCBIfam" id="TIGR00278">
    <property type="entry name" value="membrane protein insertion efficiency factor YidD"/>
    <property type="match status" value="1"/>
</dbReference>
<gene>
    <name evidence="1" type="primary">yidD</name>
    <name evidence="1" type="ORF">I8751_12835</name>
</gene>
<sequence length="94" mass="10370">MSNLSFEPLAKTMTINSINVYQKYISPAKGFSCPHRLLHGGDSCSNFVKKILSEQSLIETVKLSRQRFQECAQASKTLASSNCGFIVIPCCLPL</sequence>
<dbReference type="RefSeq" id="WP_214439530.1">
    <property type="nucleotide sequence ID" value="NZ_JAECZB010000027.1"/>
</dbReference>
<comment type="caution">
    <text evidence="1">The sequence shown here is derived from an EMBL/GenBank/DDBJ whole genome shotgun (WGS) entry which is preliminary data.</text>
</comment>
<keyword evidence="2" id="KW-1185">Reference proteome</keyword>
<protein>
    <submittedName>
        <fullName evidence="1">Membrane protein insertion efficiency factor YidD</fullName>
    </submittedName>
</protein>
<name>A0A8J7L2W1_9CYAN</name>
<evidence type="ECO:0000313" key="2">
    <source>
        <dbReference type="Proteomes" id="UP000599391"/>
    </source>
</evidence>
<proteinExistence type="predicted"/>
<dbReference type="InterPro" id="IPR002696">
    <property type="entry name" value="Membr_insert_effic_factor_YidD"/>
</dbReference>
<dbReference type="AlphaFoldDB" id="A0A8J7L2W1"/>
<dbReference type="EMBL" id="JAECZB010000027">
    <property type="protein sequence ID" value="MBH8553241.1"/>
    <property type="molecule type" value="Genomic_DNA"/>
</dbReference>
<dbReference type="Pfam" id="PF01809">
    <property type="entry name" value="YidD"/>
    <property type="match status" value="1"/>
</dbReference>
<evidence type="ECO:0000313" key="1">
    <source>
        <dbReference type="EMBL" id="MBH8553241.1"/>
    </source>
</evidence>
<organism evidence="1 2">
    <name type="scientific">Atlanticothrix silvestris CENA357</name>
    <dbReference type="NCBI Taxonomy" id="1725252"/>
    <lineage>
        <taxon>Bacteria</taxon>
        <taxon>Bacillati</taxon>
        <taxon>Cyanobacteriota</taxon>
        <taxon>Cyanophyceae</taxon>
        <taxon>Nostocales</taxon>
        <taxon>Nodulariaceae</taxon>
        <taxon>Atlanticothrix</taxon>
        <taxon>Atlanticothrix silvestris</taxon>
    </lineage>
</organism>
<dbReference type="Proteomes" id="UP000599391">
    <property type="component" value="Unassembled WGS sequence"/>
</dbReference>
<reference evidence="1 2" key="1">
    <citation type="journal article" date="2021" name="Int. J. Syst. Evol. Microbiol.">
        <title>Amazonocrinis nigriterrae gen. nov., sp. nov., Atlanticothrix silvestris gen. nov., sp. nov. and Dendronalium phyllosphericum gen. nov., sp. nov., nostocacean cyanobacteria from Brazilian environments.</title>
        <authorList>
            <person name="Alvarenga D.O."/>
            <person name="Andreote A.P.D."/>
            <person name="Branco L.H.Z."/>
            <person name="Delbaje E."/>
            <person name="Cruz R.B."/>
            <person name="Varani A.M."/>
            <person name="Fiore M.F."/>
        </authorList>
    </citation>
    <scope>NUCLEOTIDE SEQUENCE [LARGE SCALE GENOMIC DNA]</scope>
    <source>
        <strain evidence="1 2">CENA357</strain>
    </source>
</reference>